<evidence type="ECO:0000313" key="2">
    <source>
        <dbReference type="Proteomes" id="UP001175228"/>
    </source>
</evidence>
<dbReference type="AlphaFoldDB" id="A0AA39QLC2"/>
<organism evidence="1 2">
    <name type="scientific">Armillaria luteobubalina</name>
    <dbReference type="NCBI Taxonomy" id="153913"/>
    <lineage>
        <taxon>Eukaryota</taxon>
        <taxon>Fungi</taxon>
        <taxon>Dikarya</taxon>
        <taxon>Basidiomycota</taxon>
        <taxon>Agaricomycotina</taxon>
        <taxon>Agaricomycetes</taxon>
        <taxon>Agaricomycetidae</taxon>
        <taxon>Agaricales</taxon>
        <taxon>Marasmiineae</taxon>
        <taxon>Physalacriaceae</taxon>
        <taxon>Armillaria</taxon>
    </lineage>
</organism>
<comment type="caution">
    <text evidence="1">The sequence shown here is derived from an EMBL/GenBank/DDBJ whole genome shotgun (WGS) entry which is preliminary data.</text>
</comment>
<keyword evidence="2" id="KW-1185">Reference proteome</keyword>
<name>A0AA39QLC2_9AGAR</name>
<evidence type="ECO:0000313" key="1">
    <source>
        <dbReference type="EMBL" id="KAK0503779.1"/>
    </source>
</evidence>
<accession>A0AA39QLC2</accession>
<gene>
    <name evidence="1" type="ORF">EDD18DRAFT_1411260</name>
</gene>
<proteinExistence type="predicted"/>
<dbReference type="Proteomes" id="UP001175228">
    <property type="component" value="Unassembled WGS sequence"/>
</dbReference>
<sequence length="215" mass="23932">MANLLRIAKSGSNWGQNELHAYNIVVEYQDAATFFGVDPLPQPPVATELLRNTLGYMRRPNVTSSRLAITCFICGEQRDAKPNICIVSDSNEILLLVQEDKQDMEAEPQLIAEAIAAFQANNYERRRLFGQGPIAHKVMSGTILTGTSPVFYKIHVTTELADNVSLGQYPPTRTVVCAHLPPVPRPACRLDEGMRPLDNRAIILSCYEAFKKFVD</sequence>
<protein>
    <submittedName>
        <fullName evidence="1">Uncharacterized protein</fullName>
    </submittedName>
</protein>
<reference evidence="1" key="1">
    <citation type="submission" date="2023-06" db="EMBL/GenBank/DDBJ databases">
        <authorList>
            <consortium name="Lawrence Berkeley National Laboratory"/>
            <person name="Ahrendt S."/>
            <person name="Sahu N."/>
            <person name="Indic B."/>
            <person name="Wong-Bajracharya J."/>
            <person name="Merenyi Z."/>
            <person name="Ke H.-M."/>
            <person name="Monk M."/>
            <person name="Kocsube S."/>
            <person name="Drula E."/>
            <person name="Lipzen A."/>
            <person name="Balint B."/>
            <person name="Henrissat B."/>
            <person name="Andreopoulos B."/>
            <person name="Martin F.M."/>
            <person name="Harder C.B."/>
            <person name="Rigling D."/>
            <person name="Ford K.L."/>
            <person name="Foster G.D."/>
            <person name="Pangilinan J."/>
            <person name="Papanicolaou A."/>
            <person name="Barry K."/>
            <person name="LaButti K."/>
            <person name="Viragh M."/>
            <person name="Koriabine M."/>
            <person name="Yan M."/>
            <person name="Riley R."/>
            <person name="Champramary S."/>
            <person name="Plett K.L."/>
            <person name="Tsai I.J."/>
            <person name="Slot J."/>
            <person name="Sipos G."/>
            <person name="Plett J."/>
            <person name="Nagy L.G."/>
            <person name="Grigoriev I.V."/>
        </authorList>
    </citation>
    <scope>NUCLEOTIDE SEQUENCE</scope>
    <source>
        <strain evidence="1">HWK02</strain>
    </source>
</reference>
<dbReference type="EMBL" id="JAUEPU010000003">
    <property type="protein sequence ID" value="KAK0503779.1"/>
    <property type="molecule type" value="Genomic_DNA"/>
</dbReference>